<dbReference type="Proteomes" id="UP000625316">
    <property type="component" value="Unassembled WGS sequence"/>
</dbReference>
<keyword evidence="2" id="KW-0808">Transferase</keyword>
<sequence>MSAFESATIQQQRQQFPYLDRYTYFNYGGQGSMPARALEAMYQAQLKMQEISPFSYAANDWMNQATAALRSLMADELGAHTDSISIVENTTIGCNIAMWGLDWHQDDRILITDCEHQGIIGTAQELQHRFAIDIDICPMLETVNGGDPVSVIRDAIQPNTRMLVISHILWNTGQVLPLPEIIELCRAHNILVMVDAAQSVGVLPLNLTELGADFYAFTGHKWWCGPAGIGGLYVRPEVRERLRPTFIGWRSVITNAQGQPTRFQPNSERYEVATSAVPLYAGLEAALNIHRSFGSGVERYKLICAQATNLWEQLKRLEPITCVRPTTPDSGLVAFQLASGQHKQLVQRLEHQGIYVRLLLNPNCVRACTHYLTTDAEIQHLVEAIDQLTQ</sequence>
<dbReference type="GO" id="GO:0008483">
    <property type="term" value="F:transaminase activity"/>
    <property type="evidence" value="ECO:0007669"/>
    <property type="project" value="UniProtKB-KW"/>
</dbReference>
<evidence type="ECO:0000259" key="1">
    <source>
        <dbReference type="Pfam" id="PF00266"/>
    </source>
</evidence>
<dbReference type="Gene3D" id="3.90.1150.10">
    <property type="entry name" value="Aspartate Aminotransferase, domain 1"/>
    <property type="match status" value="1"/>
</dbReference>
<dbReference type="Gene3D" id="3.40.640.10">
    <property type="entry name" value="Type I PLP-dependent aspartate aminotransferase-like (Major domain)"/>
    <property type="match status" value="1"/>
</dbReference>
<keyword evidence="3" id="KW-1185">Reference proteome</keyword>
<dbReference type="AlphaFoldDB" id="A0A928VMH9"/>
<reference evidence="2" key="1">
    <citation type="submission" date="2020-10" db="EMBL/GenBank/DDBJ databases">
        <authorList>
            <person name="Castelo-Branco R."/>
            <person name="Eusebio N."/>
            <person name="Adriana R."/>
            <person name="Vieira A."/>
            <person name="Brugerolle De Fraissinette N."/>
            <person name="Rezende De Castro R."/>
            <person name="Schneider M.P."/>
            <person name="Vasconcelos V."/>
            <person name="Leao P.N."/>
        </authorList>
    </citation>
    <scope>NUCLEOTIDE SEQUENCE</scope>
    <source>
        <strain evidence="2">LEGE 11480</strain>
    </source>
</reference>
<dbReference type="InterPro" id="IPR015421">
    <property type="entry name" value="PyrdxlP-dep_Trfase_major"/>
</dbReference>
<dbReference type="PANTHER" id="PTHR43586:SF4">
    <property type="entry name" value="ISOPENICILLIN N EPIMERASE"/>
    <property type="match status" value="1"/>
</dbReference>
<organism evidence="2 3">
    <name type="scientific">Romeriopsis navalis LEGE 11480</name>
    <dbReference type="NCBI Taxonomy" id="2777977"/>
    <lineage>
        <taxon>Bacteria</taxon>
        <taxon>Bacillati</taxon>
        <taxon>Cyanobacteriota</taxon>
        <taxon>Cyanophyceae</taxon>
        <taxon>Leptolyngbyales</taxon>
        <taxon>Leptolyngbyaceae</taxon>
        <taxon>Romeriopsis</taxon>
        <taxon>Romeriopsis navalis</taxon>
    </lineage>
</organism>
<evidence type="ECO:0000313" key="2">
    <source>
        <dbReference type="EMBL" id="MBE9031333.1"/>
    </source>
</evidence>
<comment type="caution">
    <text evidence="2">The sequence shown here is derived from an EMBL/GenBank/DDBJ whole genome shotgun (WGS) entry which is preliminary data.</text>
</comment>
<dbReference type="InterPro" id="IPR015424">
    <property type="entry name" value="PyrdxlP-dep_Trfase"/>
</dbReference>
<proteinExistence type="predicted"/>
<gene>
    <name evidence="2" type="ORF">IQ266_16480</name>
</gene>
<dbReference type="SUPFAM" id="SSF53383">
    <property type="entry name" value="PLP-dependent transferases"/>
    <property type="match status" value="1"/>
</dbReference>
<keyword evidence="2" id="KW-0032">Aminotransferase</keyword>
<feature type="domain" description="Aminotransferase class V" evidence="1">
    <location>
        <begin position="58"/>
        <end position="358"/>
    </location>
</feature>
<evidence type="ECO:0000313" key="3">
    <source>
        <dbReference type="Proteomes" id="UP000625316"/>
    </source>
</evidence>
<accession>A0A928VMH9</accession>
<dbReference type="InterPro" id="IPR000192">
    <property type="entry name" value="Aminotrans_V_dom"/>
</dbReference>
<name>A0A928VMH9_9CYAN</name>
<dbReference type="Pfam" id="PF00266">
    <property type="entry name" value="Aminotran_5"/>
    <property type="match status" value="1"/>
</dbReference>
<dbReference type="InterPro" id="IPR015422">
    <property type="entry name" value="PyrdxlP-dep_Trfase_small"/>
</dbReference>
<protein>
    <submittedName>
        <fullName evidence="2">Aminotransferase class V-fold PLP-dependent enzyme</fullName>
    </submittedName>
</protein>
<dbReference type="PANTHER" id="PTHR43586">
    <property type="entry name" value="CYSTEINE DESULFURASE"/>
    <property type="match status" value="1"/>
</dbReference>
<dbReference type="RefSeq" id="WP_264326163.1">
    <property type="nucleotide sequence ID" value="NZ_JADEXQ010000060.1"/>
</dbReference>
<dbReference type="EMBL" id="JADEXQ010000060">
    <property type="protein sequence ID" value="MBE9031333.1"/>
    <property type="molecule type" value="Genomic_DNA"/>
</dbReference>